<dbReference type="Gene3D" id="2.120.10.30">
    <property type="entry name" value="TolB, C-terminal domain"/>
    <property type="match status" value="1"/>
</dbReference>
<dbReference type="InterPro" id="IPR001375">
    <property type="entry name" value="Peptidase_S9_cat"/>
</dbReference>
<evidence type="ECO:0000259" key="3">
    <source>
        <dbReference type="Pfam" id="PF00326"/>
    </source>
</evidence>
<keyword evidence="2" id="KW-0720">Serine protease</keyword>
<dbReference type="InterPro" id="IPR011042">
    <property type="entry name" value="6-blade_b-propeller_TolB-like"/>
</dbReference>
<comment type="caution">
    <text evidence="4">The sequence shown here is derived from an EMBL/GenBank/DDBJ whole genome shotgun (WGS) entry which is preliminary data.</text>
</comment>
<dbReference type="OrthoDB" id="108903at2"/>
<dbReference type="GO" id="GO:0006508">
    <property type="term" value="P:proteolysis"/>
    <property type="evidence" value="ECO:0007669"/>
    <property type="project" value="InterPro"/>
</dbReference>
<dbReference type="SUPFAM" id="SSF82171">
    <property type="entry name" value="DPP6 N-terminal domain-like"/>
    <property type="match status" value="1"/>
</dbReference>
<dbReference type="Pfam" id="PF00326">
    <property type="entry name" value="Peptidase_S9"/>
    <property type="match status" value="1"/>
</dbReference>
<evidence type="ECO:0000313" key="4">
    <source>
        <dbReference type="EMBL" id="TYS70423.1"/>
    </source>
</evidence>
<dbReference type="Proteomes" id="UP000322524">
    <property type="component" value="Unassembled WGS sequence"/>
</dbReference>
<dbReference type="Pfam" id="PF07676">
    <property type="entry name" value="PD40"/>
    <property type="match status" value="1"/>
</dbReference>
<name>A0A5D4T480_9BACI</name>
<dbReference type="PANTHER" id="PTHR42776:SF27">
    <property type="entry name" value="DIPEPTIDYL PEPTIDASE FAMILY MEMBER 6"/>
    <property type="match status" value="1"/>
</dbReference>
<protein>
    <submittedName>
        <fullName evidence="4">S9 family peptidase</fullName>
    </submittedName>
</protein>
<sequence>MLKFKKPEVEQFFKVFNIEDFTLSPDEKQLVYSTNLTGHYNVWAMDLPNQYPYPLTFNNQSCHGLKYDPNGKYILASFDQDGNELTQLYALPSSGGELQDVRVELEHRHMSPSFSKDGNRIYYTSTKGNETYLNCYCYDLNTEKEELLVEGTDASTYLIAVSDDEESFITLRHYANTYTQAFLHQGGTSTKLTPETESQHTVDSAVFTGTNSIYLVTDYEDDNGYLAHFDLEKKSFTRVSESDMHFNNMYLDKTGNKLYLVSAKGVEDKLYTYCLENKVMDEVNIPVSIIEKVVIGKSGSVYLLGKNASKPANIFKKEDEGWVPLTNNRVPAVSDEDLCEPEILSYPSFDGLEIEALFFKAKEEVSNGHVILWPHGGPQSSERKFFRSYFQFLVNRGYSIFAPNFRGSSNYGLAYMKMVEGDWGHGPRLDNIHGLEWIIEKGFADRDKIILMGGSYGGYMALLLHGRHPEYFKAVIDIFGVSNLFSFIDSVPEHWKPIMKQWVGDPVEDKDRLTIDSPITYLDTMTKPMLIIQGANDPRVVKKESDQIVDALKEKGRDVEYLVLEDEGHGFSKKENEIKVFRAILNFLEKHK</sequence>
<dbReference type="SUPFAM" id="SSF53474">
    <property type="entry name" value="alpha/beta-Hydrolases"/>
    <property type="match status" value="1"/>
</dbReference>
<keyword evidence="1" id="KW-0378">Hydrolase</keyword>
<dbReference type="RefSeq" id="WP_148986333.1">
    <property type="nucleotide sequence ID" value="NZ_VTEV01000001.1"/>
</dbReference>
<dbReference type="Gene3D" id="3.40.50.1820">
    <property type="entry name" value="alpha/beta hydrolase"/>
    <property type="match status" value="1"/>
</dbReference>
<dbReference type="EMBL" id="VTEV01000001">
    <property type="protein sequence ID" value="TYS70423.1"/>
    <property type="molecule type" value="Genomic_DNA"/>
</dbReference>
<feature type="domain" description="Peptidase S9 prolyl oligopeptidase catalytic" evidence="3">
    <location>
        <begin position="386"/>
        <end position="591"/>
    </location>
</feature>
<accession>A0A5D4T480</accession>
<keyword evidence="2" id="KW-0645">Protease</keyword>
<proteinExistence type="predicted"/>
<dbReference type="PANTHER" id="PTHR42776">
    <property type="entry name" value="SERINE PEPTIDASE S9 FAMILY MEMBER"/>
    <property type="match status" value="1"/>
</dbReference>
<evidence type="ECO:0000313" key="5">
    <source>
        <dbReference type="Proteomes" id="UP000322524"/>
    </source>
</evidence>
<dbReference type="AlphaFoldDB" id="A0A5D4T480"/>
<dbReference type="InterPro" id="IPR029058">
    <property type="entry name" value="AB_hydrolase_fold"/>
</dbReference>
<reference evidence="4 5" key="1">
    <citation type="submission" date="2019-08" db="EMBL/GenBank/DDBJ databases">
        <title>Bacillus genomes from the desert of Cuatro Cienegas, Coahuila.</title>
        <authorList>
            <person name="Olmedo-Alvarez G."/>
        </authorList>
    </citation>
    <scope>NUCLEOTIDE SEQUENCE [LARGE SCALE GENOMIC DNA]</scope>
    <source>
        <strain evidence="4 5">CH28_1T</strain>
    </source>
</reference>
<evidence type="ECO:0000256" key="2">
    <source>
        <dbReference type="ARBA" id="ARBA00022825"/>
    </source>
</evidence>
<dbReference type="STRING" id="79883.GCA_001636495_02868"/>
<organism evidence="4 5">
    <name type="scientific">Sutcliffiella horikoshii</name>
    <dbReference type="NCBI Taxonomy" id="79883"/>
    <lineage>
        <taxon>Bacteria</taxon>
        <taxon>Bacillati</taxon>
        <taxon>Bacillota</taxon>
        <taxon>Bacilli</taxon>
        <taxon>Bacillales</taxon>
        <taxon>Bacillaceae</taxon>
        <taxon>Sutcliffiella</taxon>
    </lineage>
</organism>
<evidence type="ECO:0000256" key="1">
    <source>
        <dbReference type="ARBA" id="ARBA00022801"/>
    </source>
</evidence>
<dbReference type="InterPro" id="IPR011659">
    <property type="entry name" value="WD40"/>
</dbReference>
<gene>
    <name evidence="4" type="ORF">FZC76_00560</name>
</gene>
<dbReference type="GO" id="GO:0004252">
    <property type="term" value="F:serine-type endopeptidase activity"/>
    <property type="evidence" value="ECO:0007669"/>
    <property type="project" value="TreeGrafter"/>
</dbReference>